<dbReference type="GO" id="GO:0004896">
    <property type="term" value="F:cytokine receptor activity"/>
    <property type="evidence" value="ECO:0007669"/>
    <property type="project" value="TreeGrafter"/>
</dbReference>
<dbReference type="AlphaFoldDB" id="A0A8J6F055"/>
<dbReference type="GO" id="GO:0009897">
    <property type="term" value="C:external side of plasma membrane"/>
    <property type="evidence" value="ECO:0007669"/>
    <property type="project" value="TreeGrafter"/>
</dbReference>
<feature type="domain" description="Fibronectin type-III" evidence="9">
    <location>
        <begin position="91"/>
        <end position="185"/>
    </location>
</feature>
<reference evidence="10" key="1">
    <citation type="thesis" date="2020" institute="ProQuest LLC" country="789 East Eisenhower Parkway, Ann Arbor, MI, USA">
        <title>Comparative Genomics and Chromosome Evolution.</title>
        <authorList>
            <person name="Mudd A.B."/>
        </authorList>
    </citation>
    <scope>NUCLEOTIDE SEQUENCE</scope>
    <source>
        <strain evidence="10">HN-11 Male</strain>
        <tissue evidence="10">Kidney and liver</tissue>
    </source>
</reference>
<evidence type="ECO:0000256" key="8">
    <source>
        <dbReference type="ARBA" id="ARBA00023180"/>
    </source>
</evidence>
<accession>A0A8J6F055</accession>
<name>A0A8J6F055_ELECQ</name>
<dbReference type="InterPro" id="IPR003961">
    <property type="entry name" value="FN3_dom"/>
</dbReference>
<evidence type="ECO:0000256" key="7">
    <source>
        <dbReference type="ARBA" id="ARBA00023170"/>
    </source>
</evidence>
<keyword evidence="11" id="KW-1185">Reference proteome</keyword>
<keyword evidence="4" id="KW-0732">Signal</keyword>
<dbReference type="Gene3D" id="2.60.40.10">
    <property type="entry name" value="Immunoglobulins"/>
    <property type="match status" value="2"/>
</dbReference>
<dbReference type="Pfam" id="PF21604">
    <property type="entry name" value="CRLF2_D1"/>
    <property type="match status" value="1"/>
</dbReference>
<dbReference type="InterPro" id="IPR013783">
    <property type="entry name" value="Ig-like_fold"/>
</dbReference>
<evidence type="ECO:0000313" key="11">
    <source>
        <dbReference type="Proteomes" id="UP000770717"/>
    </source>
</evidence>
<proteinExistence type="inferred from homology"/>
<evidence type="ECO:0000256" key="2">
    <source>
        <dbReference type="ARBA" id="ARBA00008159"/>
    </source>
</evidence>
<keyword evidence="7" id="KW-0675">Receptor</keyword>
<organism evidence="10 11">
    <name type="scientific">Eleutherodactylus coqui</name>
    <name type="common">Puerto Rican coqui</name>
    <dbReference type="NCBI Taxonomy" id="57060"/>
    <lineage>
        <taxon>Eukaryota</taxon>
        <taxon>Metazoa</taxon>
        <taxon>Chordata</taxon>
        <taxon>Craniata</taxon>
        <taxon>Vertebrata</taxon>
        <taxon>Euteleostomi</taxon>
        <taxon>Amphibia</taxon>
        <taxon>Batrachia</taxon>
        <taxon>Anura</taxon>
        <taxon>Neobatrachia</taxon>
        <taxon>Hyloidea</taxon>
        <taxon>Eleutherodactylidae</taxon>
        <taxon>Eleutherodactylinae</taxon>
        <taxon>Eleutherodactylus</taxon>
        <taxon>Eleutherodactylus</taxon>
    </lineage>
</organism>
<evidence type="ECO:0000256" key="3">
    <source>
        <dbReference type="ARBA" id="ARBA00022692"/>
    </source>
</evidence>
<dbReference type="CDD" id="cd00063">
    <property type="entry name" value="FN3"/>
    <property type="match status" value="1"/>
</dbReference>
<dbReference type="InterPro" id="IPR036116">
    <property type="entry name" value="FN3_sf"/>
</dbReference>
<comment type="similarity">
    <text evidence="2">Belongs to the type I cytokine receptor family. Type 5 subfamily.</text>
</comment>
<dbReference type="Pfam" id="PF21605">
    <property type="entry name" value="CRLF2-like_D2"/>
    <property type="match status" value="1"/>
</dbReference>
<dbReference type="PANTHER" id="PTHR23037">
    <property type="entry name" value="CYTOKINE RECEPTOR"/>
    <property type="match status" value="1"/>
</dbReference>
<dbReference type="SUPFAM" id="SSF49265">
    <property type="entry name" value="Fibronectin type III"/>
    <property type="match status" value="2"/>
</dbReference>
<gene>
    <name evidence="10" type="ORF">GDO78_013146</name>
</gene>
<protein>
    <recommendedName>
        <fullName evidence="9">Fibronectin type-III domain-containing protein</fullName>
    </recommendedName>
</protein>
<keyword evidence="5" id="KW-1133">Transmembrane helix</keyword>
<dbReference type="FunFam" id="2.60.40.10:FF:000754">
    <property type="entry name" value="Cytokine receptor common subunit gamma"/>
    <property type="match status" value="1"/>
</dbReference>
<keyword evidence="8" id="KW-0325">Glycoprotein</keyword>
<evidence type="ECO:0000259" key="9">
    <source>
        <dbReference type="PROSITE" id="PS50853"/>
    </source>
</evidence>
<sequence>MDCTVSLYRVLTCLWKEQTDLNNNYTFDYWYGDSSSAHCPQYLVANHKPIGCRIALSNTFISCTVKLSTANQRSPIIRKLGRLQDLVKMDPPSYLHVENTSSLELLLTWNQTYGSFPEHCMTYQVQYQHMASNMWTVKDASRTSFTLPSYDPRQIYTFQVRSQINRNCGNSKFWSDWSQAVTWGRNITVTGK</sequence>
<dbReference type="PANTHER" id="PTHR23037:SF47">
    <property type="entry name" value="INTERLEUKIN 2 RECEPTOR SUBUNIT GAMMA"/>
    <property type="match status" value="1"/>
</dbReference>
<keyword evidence="3" id="KW-0812">Transmembrane</keyword>
<evidence type="ECO:0000256" key="4">
    <source>
        <dbReference type="ARBA" id="ARBA00022729"/>
    </source>
</evidence>
<keyword evidence="6" id="KW-0472">Membrane</keyword>
<dbReference type="EMBL" id="WNTK01000009">
    <property type="protein sequence ID" value="KAG9478005.1"/>
    <property type="molecule type" value="Genomic_DNA"/>
</dbReference>
<comment type="subcellular location">
    <subcellularLocation>
        <location evidence="1">Membrane</location>
        <topology evidence="1">Single-pass type I membrane protein</topology>
    </subcellularLocation>
</comment>
<evidence type="ECO:0000256" key="6">
    <source>
        <dbReference type="ARBA" id="ARBA00023136"/>
    </source>
</evidence>
<dbReference type="Proteomes" id="UP000770717">
    <property type="component" value="Unassembled WGS sequence"/>
</dbReference>
<dbReference type="InterPro" id="IPR048651">
    <property type="entry name" value="CRLF2-like_D1"/>
</dbReference>
<dbReference type="OrthoDB" id="8942047at2759"/>
<evidence type="ECO:0000313" key="10">
    <source>
        <dbReference type="EMBL" id="KAG9478005.1"/>
    </source>
</evidence>
<evidence type="ECO:0000256" key="1">
    <source>
        <dbReference type="ARBA" id="ARBA00004479"/>
    </source>
</evidence>
<comment type="caution">
    <text evidence="10">The sequence shown here is derived from an EMBL/GenBank/DDBJ whole genome shotgun (WGS) entry which is preliminary data.</text>
</comment>
<dbReference type="PROSITE" id="PS50853">
    <property type="entry name" value="FN3"/>
    <property type="match status" value="1"/>
</dbReference>
<evidence type="ECO:0000256" key="5">
    <source>
        <dbReference type="ARBA" id="ARBA00022989"/>
    </source>
</evidence>
<dbReference type="InterPro" id="IPR048648">
    <property type="entry name" value="CRLF2-like_D2"/>
</dbReference>